<feature type="domain" description="Glycosyltransferase subfamily 4-like N-terminal" evidence="1">
    <location>
        <begin position="19"/>
        <end position="195"/>
    </location>
</feature>
<dbReference type="Pfam" id="PF13579">
    <property type="entry name" value="Glyco_trans_4_4"/>
    <property type="match status" value="1"/>
</dbReference>
<dbReference type="Proteomes" id="UP000315440">
    <property type="component" value="Unassembled WGS sequence"/>
</dbReference>
<dbReference type="CDD" id="cd03794">
    <property type="entry name" value="GT4_WbuB-like"/>
    <property type="match status" value="1"/>
</dbReference>
<organism evidence="2 3">
    <name type="scientific">Pseudobythopirellula maris</name>
    <dbReference type="NCBI Taxonomy" id="2527991"/>
    <lineage>
        <taxon>Bacteria</taxon>
        <taxon>Pseudomonadati</taxon>
        <taxon>Planctomycetota</taxon>
        <taxon>Planctomycetia</taxon>
        <taxon>Pirellulales</taxon>
        <taxon>Lacipirellulaceae</taxon>
        <taxon>Pseudobythopirellula</taxon>
    </lineage>
</organism>
<evidence type="ECO:0000313" key="2">
    <source>
        <dbReference type="EMBL" id="TWT87101.1"/>
    </source>
</evidence>
<dbReference type="Pfam" id="PF13692">
    <property type="entry name" value="Glyco_trans_1_4"/>
    <property type="match status" value="1"/>
</dbReference>
<sequence length="421" mass="46774">MRILAIYRHYWPDTTPYARILRLILERQRERGAEVCAYSGQPSYNGNQVGRQQWVETVGGVEIRRLAMFPEKKHWRVVRAINSLYFLLRAVAHATLRRRYDLVIANSHPPVAIGVALRLIRWLTGAQTILHVQDIHPEGLLEIGDLDNGAIYRMALAIERANRRGANALVTLSSDMADSLLAQGAGPDQIAIINNCPIASSPESGDARLPDCLTDRSATRFLFAGNLGRFQHLDPLIDAAHRLGERDDWRLIFMGSGAARLELEERAAGLIGERVFFLDQQSPEVAAAAMASCDYSVVSLAPGVRRYAFPSKTMTCLRAGSPLAVVVEPDSDLARIVAEHQLGLVSLGHQAEDIVEMLSEAIDRRHEFTANERLRIARTAEQLYGTERMLKEWDSLVDKIASRALDSSARAHTPPEHRAAA</sequence>
<dbReference type="GO" id="GO:0016757">
    <property type="term" value="F:glycosyltransferase activity"/>
    <property type="evidence" value="ECO:0007669"/>
    <property type="project" value="InterPro"/>
</dbReference>
<dbReference type="SUPFAM" id="SSF53756">
    <property type="entry name" value="UDP-Glycosyltransferase/glycogen phosphorylase"/>
    <property type="match status" value="1"/>
</dbReference>
<dbReference type="Gene3D" id="3.40.50.2000">
    <property type="entry name" value="Glycogen Phosphorylase B"/>
    <property type="match status" value="2"/>
</dbReference>
<dbReference type="RefSeq" id="WP_146400928.1">
    <property type="nucleotide sequence ID" value="NZ_SJPQ01000003.1"/>
</dbReference>
<dbReference type="OrthoDB" id="9787293at2"/>
<dbReference type="PANTHER" id="PTHR12526">
    <property type="entry name" value="GLYCOSYLTRANSFERASE"/>
    <property type="match status" value="1"/>
</dbReference>
<proteinExistence type="predicted"/>
<evidence type="ECO:0000313" key="3">
    <source>
        <dbReference type="Proteomes" id="UP000315440"/>
    </source>
</evidence>
<keyword evidence="3" id="KW-1185">Reference proteome</keyword>
<name>A0A5C5ZJU7_9BACT</name>
<dbReference type="EMBL" id="SJPQ01000003">
    <property type="protein sequence ID" value="TWT87101.1"/>
    <property type="molecule type" value="Genomic_DNA"/>
</dbReference>
<dbReference type="InterPro" id="IPR028098">
    <property type="entry name" value="Glyco_trans_4-like_N"/>
</dbReference>
<comment type="caution">
    <text evidence="2">The sequence shown here is derived from an EMBL/GenBank/DDBJ whole genome shotgun (WGS) entry which is preliminary data.</text>
</comment>
<dbReference type="AlphaFoldDB" id="A0A5C5ZJU7"/>
<protein>
    <submittedName>
        <fullName evidence="2">Putative glycosyl transferase</fullName>
    </submittedName>
</protein>
<gene>
    <name evidence="2" type="ORF">Mal64_26350</name>
</gene>
<keyword evidence="2" id="KW-0808">Transferase</keyword>
<evidence type="ECO:0000259" key="1">
    <source>
        <dbReference type="Pfam" id="PF13579"/>
    </source>
</evidence>
<accession>A0A5C5ZJU7</accession>
<reference evidence="2 3" key="1">
    <citation type="submission" date="2019-02" db="EMBL/GenBank/DDBJ databases">
        <title>Deep-cultivation of Planctomycetes and their phenomic and genomic characterization uncovers novel biology.</title>
        <authorList>
            <person name="Wiegand S."/>
            <person name="Jogler M."/>
            <person name="Boedeker C."/>
            <person name="Pinto D."/>
            <person name="Vollmers J."/>
            <person name="Rivas-Marin E."/>
            <person name="Kohn T."/>
            <person name="Peeters S.H."/>
            <person name="Heuer A."/>
            <person name="Rast P."/>
            <person name="Oberbeckmann S."/>
            <person name="Bunk B."/>
            <person name="Jeske O."/>
            <person name="Meyerdierks A."/>
            <person name="Storesund J.E."/>
            <person name="Kallscheuer N."/>
            <person name="Luecker S."/>
            <person name="Lage O.M."/>
            <person name="Pohl T."/>
            <person name="Merkel B.J."/>
            <person name="Hornburger P."/>
            <person name="Mueller R.-W."/>
            <person name="Bruemmer F."/>
            <person name="Labrenz M."/>
            <person name="Spormann A.M."/>
            <person name="Op Den Camp H."/>
            <person name="Overmann J."/>
            <person name="Amann R."/>
            <person name="Jetten M.S.M."/>
            <person name="Mascher T."/>
            <person name="Medema M.H."/>
            <person name="Devos D.P."/>
            <person name="Kaster A.-K."/>
            <person name="Ovreas L."/>
            <person name="Rohde M."/>
            <person name="Galperin M.Y."/>
            <person name="Jogler C."/>
        </authorList>
    </citation>
    <scope>NUCLEOTIDE SEQUENCE [LARGE SCALE GENOMIC DNA]</scope>
    <source>
        <strain evidence="2 3">Mal64</strain>
    </source>
</reference>